<reference evidence="7 8" key="1">
    <citation type="submission" date="2019-06" db="EMBL/GenBank/DDBJ databases">
        <title>Draft genome sequence of the filamentous fungus Phialemoniopsis curvata isolated from diesel fuel.</title>
        <authorList>
            <person name="Varaljay V.A."/>
            <person name="Lyon W.J."/>
            <person name="Crouch A.L."/>
            <person name="Drake C.E."/>
            <person name="Hollomon J.M."/>
            <person name="Nadeau L.J."/>
            <person name="Nunn H.S."/>
            <person name="Stevenson B.S."/>
            <person name="Bojanowski C.L."/>
            <person name="Crookes-Goodson W.J."/>
        </authorList>
    </citation>
    <scope>NUCLEOTIDE SEQUENCE [LARGE SCALE GENOMIC DNA]</scope>
    <source>
        <strain evidence="7 8">D216</strain>
    </source>
</reference>
<organism evidence="7 8">
    <name type="scientific">Thyridium curvatum</name>
    <dbReference type="NCBI Taxonomy" id="1093900"/>
    <lineage>
        <taxon>Eukaryota</taxon>
        <taxon>Fungi</taxon>
        <taxon>Dikarya</taxon>
        <taxon>Ascomycota</taxon>
        <taxon>Pezizomycotina</taxon>
        <taxon>Sordariomycetes</taxon>
        <taxon>Sordariomycetidae</taxon>
        <taxon>Thyridiales</taxon>
        <taxon>Thyridiaceae</taxon>
        <taxon>Thyridium</taxon>
    </lineage>
</organism>
<comment type="similarity">
    <text evidence="1 4 5">Belongs to the cullin family.</text>
</comment>
<accession>A0A507BE71</accession>
<dbReference type="InParanoid" id="A0A507BE71"/>
<dbReference type="InterPro" id="IPR059120">
    <property type="entry name" value="Cullin-like_AB"/>
</dbReference>
<keyword evidence="2" id="KW-1017">Isopeptide bond</keyword>
<dbReference type="Pfam" id="PF00888">
    <property type="entry name" value="Cullin"/>
    <property type="match status" value="1"/>
</dbReference>
<dbReference type="Gene3D" id="1.20.1310.10">
    <property type="entry name" value="Cullin Repeats"/>
    <property type="match status" value="4"/>
</dbReference>
<dbReference type="FunCoup" id="A0A507BE71">
    <property type="interactions" value="756"/>
</dbReference>
<gene>
    <name evidence="7" type="ORF">E0L32_004277</name>
</gene>
<keyword evidence="8" id="KW-1185">Reference proteome</keyword>
<dbReference type="Pfam" id="PF10557">
    <property type="entry name" value="Cullin_Nedd8"/>
    <property type="match status" value="1"/>
</dbReference>
<proteinExistence type="inferred from homology"/>
<dbReference type="OrthoDB" id="27073at2759"/>
<dbReference type="SUPFAM" id="SSF74788">
    <property type="entry name" value="Cullin repeat-like"/>
    <property type="match status" value="1"/>
</dbReference>
<evidence type="ECO:0000313" key="7">
    <source>
        <dbReference type="EMBL" id="TPX15579.1"/>
    </source>
</evidence>
<dbReference type="GO" id="GO:0006511">
    <property type="term" value="P:ubiquitin-dependent protein catabolic process"/>
    <property type="evidence" value="ECO:0007669"/>
    <property type="project" value="InterPro"/>
</dbReference>
<feature type="domain" description="Cullin family profile" evidence="6">
    <location>
        <begin position="459"/>
        <end position="713"/>
    </location>
</feature>
<dbReference type="FunFam" id="1.10.10.10:FF:000014">
    <property type="entry name" value="Cullin 1"/>
    <property type="match status" value="1"/>
</dbReference>
<dbReference type="SUPFAM" id="SSF75632">
    <property type="entry name" value="Cullin homology domain"/>
    <property type="match status" value="1"/>
</dbReference>
<evidence type="ECO:0000256" key="4">
    <source>
        <dbReference type="PROSITE-ProRule" id="PRU00330"/>
    </source>
</evidence>
<dbReference type="SUPFAM" id="SSF46785">
    <property type="entry name" value="Winged helix' DNA-binding domain"/>
    <property type="match status" value="1"/>
</dbReference>
<dbReference type="InterPro" id="IPR016158">
    <property type="entry name" value="Cullin_homology"/>
</dbReference>
<dbReference type="InterPro" id="IPR016159">
    <property type="entry name" value="Cullin_repeat-like_dom_sf"/>
</dbReference>
<name>A0A507BE71_9PEZI</name>
<dbReference type="FunFam" id="1.20.1310.10:FF:000002">
    <property type="entry name" value="cullin-3 isoform X1"/>
    <property type="match status" value="1"/>
</dbReference>
<dbReference type="FunFam" id="1.20.1310.10:FF:000061">
    <property type="entry name" value="Related to cullulin 3"/>
    <property type="match status" value="1"/>
</dbReference>
<dbReference type="PROSITE" id="PS50069">
    <property type="entry name" value="CULLIN_2"/>
    <property type="match status" value="1"/>
</dbReference>
<dbReference type="InterPro" id="IPR019559">
    <property type="entry name" value="Cullin_neddylation_domain"/>
</dbReference>
<dbReference type="InterPro" id="IPR045093">
    <property type="entry name" value="Cullin"/>
</dbReference>
<dbReference type="STRING" id="1093900.A0A507BE71"/>
<dbReference type="PANTHER" id="PTHR11932">
    <property type="entry name" value="CULLIN"/>
    <property type="match status" value="1"/>
</dbReference>
<dbReference type="GO" id="GO:0031625">
    <property type="term" value="F:ubiquitin protein ligase binding"/>
    <property type="evidence" value="ECO:0007669"/>
    <property type="project" value="InterPro"/>
</dbReference>
<protein>
    <recommendedName>
        <fullName evidence="6">Cullin family profile domain-containing protein</fullName>
    </recommendedName>
</protein>
<evidence type="ECO:0000259" key="6">
    <source>
        <dbReference type="PROSITE" id="PS50069"/>
    </source>
</evidence>
<dbReference type="FunFam" id="1.20.1310.10:FF:000036">
    <property type="entry name" value="SCF ubiquitin ligase subunit CulC, putative"/>
    <property type="match status" value="1"/>
</dbReference>
<dbReference type="Gene3D" id="1.10.10.10">
    <property type="entry name" value="Winged helix-like DNA-binding domain superfamily/Winged helix DNA-binding domain"/>
    <property type="match status" value="1"/>
</dbReference>
<dbReference type="RefSeq" id="XP_030997290.1">
    <property type="nucleotide sequence ID" value="XM_031138670.1"/>
</dbReference>
<evidence type="ECO:0000256" key="5">
    <source>
        <dbReference type="RuleBase" id="RU003829"/>
    </source>
</evidence>
<dbReference type="SMART" id="SM00884">
    <property type="entry name" value="Cullin_Nedd8"/>
    <property type="match status" value="1"/>
</dbReference>
<evidence type="ECO:0000256" key="1">
    <source>
        <dbReference type="ARBA" id="ARBA00006019"/>
    </source>
</evidence>
<sequence length="847" mass="96486">MMQGRGKIRAPRRGVGSRDNADFDQCWALISDAISDIHTQNAGRLSFEQLYRASYKIVLKKKGDQLYNKVKEFEENWFSTRVVPEIFQLITRNLVAVALHDATGTSANERRAIGEKFLRGLRDAWEAHNRSMNMVADFLMYLDRGYATDSKRPSIYTVTIGLFRDHVLRTSLAAKASEGEDLSGLSAEDLASRNIFDVLNAVILDQINMEREGDVVDRTILRDCVAMLETLYVTDLEEEHEKLYITGFEECFLHDSRAYYRNECQKLVREGNASVWLRHTKRRLTEEQDRCATTLSKLSLHKILKVVQEELIMAHLDDFLAIEGTGLRAMLDNDRFDDLSILYHLISLVDPDKNALKSVLQKRVIGMGMEIEQELKNTDFSVAASVGGPAPAAEGAEKAKVQPLSQSAQQTAAAIKWVNDIVQLKEKFDKIWTRCFEEDMLVQSSLTKGFTELFTLCKRSAEYVSLFIDDSFKRGVRGKSDVEIDAILDKSITMIRFLTDKDMFQRYYQKHLARRLLHNKSENPEVETQMLARMQLDLGKNFTTKFEGMFKDMKNSEDLTSNYQKYVRGLGDLDSSSKVELGINVLTTNNWPSEVMGRSGDAPKTQCNYPPDIQRLQKSFFTYYLKDRSGRQLTWVGSAGTAEIKCLFPKISGQDKGPLSRERRYELTVPTFGMVVLMLFNDVADGEGLLFEEIQAATNIPTADLTRALASLSIPPKSRVLLKEPMTKSVKSGDKFSFNTQFVSKTLKIKAPVINAVSKVEGEEERKDTEEKNGQMRNFIIDAVAVRIMKQRKELPHSQLVSEIITMLVGRFQPEVSMVKKRIEDLIVREYLERIEDAEVPSYRYLA</sequence>
<dbReference type="Gene3D" id="3.30.230.130">
    <property type="entry name" value="Cullin, Chain C, Domain 2"/>
    <property type="match status" value="1"/>
</dbReference>
<dbReference type="Proteomes" id="UP000319257">
    <property type="component" value="Unassembled WGS sequence"/>
</dbReference>
<dbReference type="InterPro" id="IPR036388">
    <property type="entry name" value="WH-like_DNA-bd_sf"/>
</dbReference>
<evidence type="ECO:0000256" key="2">
    <source>
        <dbReference type="ARBA" id="ARBA00022499"/>
    </source>
</evidence>
<keyword evidence="3" id="KW-0832">Ubl conjugation</keyword>
<dbReference type="FunFam" id="1.20.1310.10:FF:000001">
    <property type="entry name" value="Cullin 3"/>
    <property type="match status" value="1"/>
</dbReference>
<dbReference type="EMBL" id="SKBQ01000020">
    <property type="protein sequence ID" value="TPX15579.1"/>
    <property type="molecule type" value="Genomic_DNA"/>
</dbReference>
<dbReference type="AlphaFoldDB" id="A0A507BE71"/>
<evidence type="ECO:0000313" key="8">
    <source>
        <dbReference type="Proteomes" id="UP000319257"/>
    </source>
</evidence>
<dbReference type="SMART" id="SM00182">
    <property type="entry name" value="CULLIN"/>
    <property type="match status" value="1"/>
</dbReference>
<comment type="caution">
    <text evidence="7">The sequence shown here is derived from an EMBL/GenBank/DDBJ whole genome shotgun (WGS) entry which is preliminary data.</text>
</comment>
<dbReference type="InterPro" id="IPR036317">
    <property type="entry name" value="Cullin_homology_sf"/>
</dbReference>
<dbReference type="Pfam" id="PF26557">
    <property type="entry name" value="Cullin_AB"/>
    <property type="match status" value="1"/>
</dbReference>
<dbReference type="InterPro" id="IPR036390">
    <property type="entry name" value="WH_DNA-bd_sf"/>
</dbReference>
<evidence type="ECO:0000256" key="3">
    <source>
        <dbReference type="ARBA" id="ARBA00022843"/>
    </source>
</evidence>
<dbReference type="GeneID" id="41971724"/>
<dbReference type="InterPro" id="IPR001373">
    <property type="entry name" value="Cullin_N"/>
</dbReference>